<reference evidence="3 4" key="1">
    <citation type="submission" date="2016-11" db="EMBL/GenBank/DDBJ databases">
        <title>Description of two novel members of the family Erysipelotrichaceae: Ileibacterium lipovorans gen. nov., sp. nov. and Dubosiella newyorkensis, gen. nov., sp. nov.</title>
        <authorList>
            <person name="Cox L.M."/>
            <person name="Sohn J."/>
            <person name="Tyrrell K.L."/>
            <person name="Citron D.M."/>
            <person name="Lawson P.A."/>
            <person name="Patel N.B."/>
            <person name="Iizumi T."/>
            <person name="Perez-Perez G.I."/>
            <person name="Goldstein E.J."/>
            <person name="Blaser M.J."/>
        </authorList>
    </citation>
    <scope>NUCLEOTIDE SEQUENCE [LARGE SCALE GENOMIC DNA]</scope>
    <source>
        <strain evidence="3 4">NYU-BL-A3</strain>
    </source>
</reference>
<protein>
    <recommendedName>
        <fullName evidence="5">Histidine phosphatase family protein</fullName>
    </recommendedName>
</protein>
<evidence type="ECO:0008006" key="5">
    <source>
        <dbReference type="Google" id="ProtNLM"/>
    </source>
</evidence>
<gene>
    <name evidence="3" type="ORF">BO222_08335</name>
</gene>
<dbReference type="Proteomes" id="UP000186341">
    <property type="component" value="Unassembled WGS sequence"/>
</dbReference>
<dbReference type="RefSeq" id="WP_075820119.1">
    <property type="nucleotide sequence ID" value="NZ_CAJUTZ010000017.1"/>
</dbReference>
<dbReference type="CDD" id="cd07067">
    <property type="entry name" value="HP_PGM_like"/>
    <property type="match status" value="1"/>
</dbReference>
<dbReference type="InterPro" id="IPR001345">
    <property type="entry name" value="PG/BPGM_mutase_AS"/>
</dbReference>
<name>A0A1U7NF26_9FIRM</name>
<accession>A0A1U7NF26</accession>
<evidence type="ECO:0000313" key="3">
    <source>
        <dbReference type="EMBL" id="OLU38482.1"/>
    </source>
</evidence>
<dbReference type="PANTHER" id="PTHR48100:SF5">
    <property type="entry name" value="HISTIDINE PHOSPHATASE FAMILY PROTEIN"/>
    <property type="match status" value="1"/>
</dbReference>
<dbReference type="GeneID" id="82203175"/>
<evidence type="ECO:0000313" key="4">
    <source>
        <dbReference type="Proteomes" id="UP000186341"/>
    </source>
</evidence>
<dbReference type="OrthoDB" id="9782128at2"/>
<organism evidence="3 4">
    <name type="scientific">Ileibacterium valens</name>
    <dbReference type="NCBI Taxonomy" id="1862668"/>
    <lineage>
        <taxon>Bacteria</taxon>
        <taxon>Bacillati</taxon>
        <taxon>Bacillota</taxon>
        <taxon>Erysipelotrichia</taxon>
        <taxon>Erysipelotrichales</taxon>
        <taxon>Erysipelotrichaceae</taxon>
        <taxon>Ileibacterium</taxon>
    </lineage>
</organism>
<dbReference type="InterPro" id="IPR029033">
    <property type="entry name" value="His_PPase_superfam"/>
</dbReference>
<dbReference type="Gene3D" id="3.40.50.1240">
    <property type="entry name" value="Phosphoglycerate mutase-like"/>
    <property type="match status" value="1"/>
</dbReference>
<dbReference type="PANTHER" id="PTHR48100">
    <property type="entry name" value="BROAD-SPECIFICITY PHOSPHATASE YOR283W-RELATED"/>
    <property type="match status" value="1"/>
</dbReference>
<dbReference type="GO" id="GO:0005737">
    <property type="term" value="C:cytoplasm"/>
    <property type="evidence" value="ECO:0007669"/>
    <property type="project" value="TreeGrafter"/>
</dbReference>
<sequence>MKKKLILMRHGETLFNQRKRIQGWVDSPLTELGKAQALYSKQFIDKLPFEIDHAFSSTSERACDTLELVSDLPYKRLKGLKEWNFGMLDGEPEYLNPPLDQYDEFFSSHGGESRQQLIDRMNDTLISIMKENENHNVLAVSHGGAIRNFERFWCPDDKSLIPTRLYNCAVLVFDFDTENQSFELIDVYNPNYQSKQV</sequence>
<comment type="caution">
    <text evidence="3">The sequence shown here is derived from an EMBL/GenBank/DDBJ whole genome shotgun (WGS) entry which is preliminary data.</text>
</comment>
<dbReference type="EMBL" id="MPJW01000164">
    <property type="protein sequence ID" value="OLU38482.1"/>
    <property type="molecule type" value="Genomic_DNA"/>
</dbReference>
<dbReference type="SMART" id="SM00855">
    <property type="entry name" value="PGAM"/>
    <property type="match status" value="1"/>
</dbReference>
<feature type="binding site" evidence="2">
    <location>
        <position position="61"/>
    </location>
    <ligand>
        <name>substrate</name>
    </ligand>
</feature>
<proteinExistence type="predicted"/>
<dbReference type="PROSITE" id="PS00175">
    <property type="entry name" value="PG_MUTASE"/>
    <property type="match status" value="1"/>
</dbReference>
<feature type="active site" description="Proton donor/acceptor" evidence="1">
    <location>
        <position position="82"/>
    </location>
</feature>
<dbReference type="InterPro" id="IPR013078">
    <property type="entry name" value="His_Pase_superF_clade-1"/>
</dbReference>
<evidence type="ECO:0000256" key="1">
    <source>
        <dbReference type="PIRSR" id="PIRSR613078-1"/>
    </source>
</evidence>
<feature type="binding site" evidence="2">
    <location>
        <begin position="9"/>
        <end position="16"/>
    </location>
    <ligand>
        <name>substrate</name>
    </ligand>
</feature>
<dbReference type="SUPFAM" id="SSF53254">
    <property type="entry name" value="Phosphoglycerate mutase-like"/>
    <property type="match status" value="1"/>
</dbReference>
<evidence type="ECO:0000256" key="2">
    <source>
        <dbReference type="PIRSR" id="PIRSR613078-2"/>
    </source>
</evidence>
<feature type="active site" description="Tele-phosphohistidine intermediate" evidence="1">
    <location>
        <position position="10"/>
    </location>
</feature>
<dbReference type="GO" id="GO:0016791">
    <property type="term" value="F:phosphatase activity"/>
    <property type="evidence" value="ECO:0007669"/>
    <property type="project" value="TreeGrafter"/>
</dbReference>
<dbReference type="AlphaFoldDB" id="A0A1U7NF26"/>
<dbReference type="InterPro" id="IPR050275">
    <property type="entry name" value="PGM_Phosphatase"/>
</dbReference>
<keyword evidence="4" id="KW-1185">Reference proteome</keyword>
<dbReference type="Pfam" id="PF00300">
    <property type="entry name" value="His_Phos_1"/>
    <property type="match status" value="1"/>
</dbReference>